<evidence type="ECO:0000256" key="2">
    <source>
        <dbReference type="ARBA" id="ARBA00023163"/>
    </source>
</evidence>
<reference evidence="4 5" key="1">
    <citation type="journal article" date="2013" name="Genome Announc.">
        <title>Draft Genome Sequence of Streptomyces viridochromogenes Strain Tu57, Producer of Avilamycin.</title>
        <authorList>
            <person name="Gruning B.A."/>
            <person name="Erxleben A."/>
            <person name="Hahnlein A."/>
            <person name="Gunther S."/>
        </authorList>
    </citation>
    <scope>NUCLEOTIDE SEQUENCE [LARGE SCALE GENOMIC DNA]</scope>
    <source>
        <strain evidence="4 5">Tue57</strain>
    </source>
</reference>
<dbReference type="SMART" id="SM00342">
    <property type="entry name" value="HTH_ARAC"/>
    <property type="match status" value="1"/>
</dbReference>
<dbReference type="Pfam" id="PF12833">
    <property type="entry name" value="HTH_18"/>
    <property type="match status" value="1"/>
</dbReference>
<dbReference type="PANTHER" id="PTHR43130:SF3">
    <property type="entry name" value="HTH-TYPE TRANSCRIPTIONAL REGULATOR RV1931C"/>
    <property type="match status" value="1"/>
</dbReference>
<dbReference type="GO" id="GO:0043565">
    <property type="term" value="F:sequence-specific DNA binding"/>
    <property type="evidence" value="ECO:0007669"/>
    <property type="project" value="InterPro"/>
</dbReference>
<evidence type="ECO:0000256" key="1">
    <source>
        <dbReference type="ARBA" id="ARBA00023015"/>
    </source>
</evidence>
<dbReference type="SUPFAM" id="SSF46689">
    <property type="entry name" value="Homeodomain-like"/>
    <property type="match status" value="2"/>
</dbReference>
<evidence type="ECO:0000313" key="4">
    <source>
        <dbReference type="EMBL" id="ELS52258.1"/>
    </source>
</evidence>
<evidence type="ECO:0000259" key="3">
    <source>
        <dbReference type="PROSITE" id="PS01124"/>
    </source>
</evidence>
<dbReference type="Proteomes" id="UP000011205">
    <property type="component" value="Unassembled WGS sequence"/>
</dbReference>
<dbReference type="CDD" id="cd03137">
    <property type="entry name" value="GATase1_AraC_1"/>
    <property type="match status" value="1"/>
</dbReference>
<dbReference type="PROSITE" id="PS01124">
    <property type="entry name" value="HTH_ARAC_FAMILY_2"/>
    <property type="match status" value="1"/>
</dbReference>
<dbReference type="GO" id="GO:0003700">
    <property type="term" value="F:DNA-binding transcription factor activity"/>
    <property type="evidence" value="ECO:0007669"/>
    <property type="project" value="InterPro"/>
</dbReference>
<comment type="caution">
    <text evidence="4">The sequence shown here is derived from an EMBL/GenBank/DDBJ whole genome shotgun (WGS) entry which is preliminary data.</text>
</comment>
<proteinExistence type="predicted"/>
<evidence type="ECO:0000313" key="5">
    <source>
        <dbReference type="Proteomes" id="UP000011205"/>
    </source>
</evidence>
<dbReference type="SUPFAM" id="SSF52317">
    <property type="entry name" value="Class I glutamine amidotransferase-like"/>
    <property type="match status" value="1"/>
</dbReference>
<dbReference type="Gene3D" id="1.10.10.60">
    <property type="entry name" value="Homeodomain-like"/>
    <property type="match status" value="1"/>
</dbReference>
<protein>
    <submittedName>
        <fullName evidence="4">Putative AraC family transcription regulator</fullName>
    </submittedName>
</protein>
<dbReference type="AlphaFoldDB" id="L8P7Z2"/>
<keyword evidence="1" id="KW-0805">Transcription regulation</keyword>
<dbReference type="InterPro" id="IPR018060">
    <property type="entry name" value="HTH_AraC"/>
</dbReference>
<gene>
    <name evidence="4" type="ORF">STVIR_6772</name>
</gene>
<sequence>MYPEVLAMSQPLAPHRIAVVAPSPVSMFNLAIPEMLFGKVEVAGRPGYEVVVCAAEPGPVPTTGGLDLYVRHGLDVVREADTVLVAGTGEPFEPESRIVTAVREAATAGKRIASLCTGAFQLAEAGLLHGRRATTYWAHAEELRRRYPQVDLRGDVLYVQDGPYVTSSGYAAGIDLCLHIIRSDYGAAVANEVARRALVAPVRPGGQTQFTQTPLPPERGNACADTRGWAMRNLDKPLTLTDLARHAGVSVRTLTRRFHAESGVSPLQWLLHQRIERAKELLETTALPMDQVARACGLGTADSLRGHLIRRTGLTPSAYRAQFSRLGSPTGTGGAEATSSVA</sequence>
<organism evidence="4 5">
    <name type="scientific">Streptomyces viridochromogenes Tue57</name>
    <dbReference type="NCBI Taxonomy" id="1160705"/>
    <lineage>
        <taxon>Bacteria</taxon>
        <taxon>Bacillati</taxon>
        <taxon>Actinomycetota</taxon>
        <taxon>Actinomycetes</taxon>
        <taxon>Kitasatosporales</taxon>
        <taxon>Streptomycetaceae</taxon>
        <taxon>Streptomyces</taxon>
    </lineage>
</organism>
<dbReference type="InterPro" id="IPR052158">
    <property type="entry name" value="INH-QAR"/>
</dbReference>
<dbReference type="InterPro" id="IPR029062">
    <property type="entry name" value="Class_I_gatase-like"/>
</dbReference>
<feature type="domain" description="HTH araC/xylS-type" evidence="3">
    <location>
        <begin position="224"/>
        <end position="322"/>
    </location>
</feature>
<accession>L8P7Z2</accession>
<dbReference type="EMBL" id="AMLP01000213">
    <property type="protein sequence ID" value="ELS52258.1"/>
    <property type="molecule type" value="Genomic_DNA"/>
</dbReference>
<dbReference type="Pfam" id="PF01965">
    <property type="entry name" value="DJ-1_PfpI"/>
    <property type="match status" value="1"/>
</dbReference>
<dbReference type="PATRIC" id="fig|1160705.3.peg.6689"/>
<keyword evidence="2" id="KW-0804">Transcription</keyword>
<dbReference type="PANTHER" id="PTHR43130">
    <property type="entry name" value="ARAC-FAMILY TRANSCRIPTIONAL REGULATOR"/>
    <property type="match status" value="1"/>
</dbReference>
<dbReference type="InterPro" id="IPR002818">
    <property type="entry name" value="DJ-1/PfpI"/>
</dbReference>
<name>L8P7Z2_STRVR</name>
<dbReference type="InterPro" id="IPR009057">
    <property type="entry name" value="Homeodomain-like_sf"/>
</dbReference>
<dbReference type="Gene3D" id="3.40.50.880">
    <property type="match status" value="1"/>
</dbReference>